<dbReference type="InterPro" id="IPR057224">
    <property type="entry name" value="DUF7902"/>
</dbReference>
<evidence type="ECO:0000313" key="5">
    <source>
        <dbReference type="EMBL" id="QKS25491.1"/>
    </source>
</evidence>
<dbReference type="Pfam" id="PF25472">
    <property type="entry name" value="DUF7902"/>
    <property type="match status" value="1"/>
</dbReference>
<feature type="domain" description="DUF7902" evidence="4">
    <location>
        <begin position="600"/>
        <end position="684"/>
    </location>
</feature>
<evidence type="ECO:0000259" key="2">
    <source>
        <dbReference type="Pfam" id="PF00004"/>
    </source>
</evidence>
<keyword evidence="6" id="KW-1185">Reference proteome</keyword>
<sequence>MSKEHASVENIVRESTAFETIQRRLRTQGGELGASISKLNDARADVFGSSSMALLGRARVRTENNAIARDMVRIGEQILFGFNVQLGLRKELEASDIFALYHLKDDEEGLELSEAPMANSFLTESRFVQDFKELQKYYSHATLVQLVTLNNKLLIAFQIGEKLSDLRVFRWELAASGEVSRYIDNRGERDLIFPDRFAFPWQTAGRDMQEQGRAPHLNILDTVFVDNLRGNITFKIENNTSSGEGIFTDPVESDSQSLDDASFEYADLGAVVLIRILPFNEKQWRYYLFNRAEQHVKRVDAMAGSVVELPENHGLIFPSGYYLNTGELTTYEVPEEDLRFKRMVRSPNGEDVLYTFYAPQTGQVVLYRYNLIRKQVDTPMVGHGAAILENGHLAIFYAEDEPTLVHPIQVWATPFMSERFHAQDAVRNDTPLGRIGNPDLVRGIAELNSIVQLANEQQASERHFNAIIRRVDRTLNQFHWIGEADFKTIHAALEQLKHTAELMLDEYEKVQAIRAQTAQALDEVEKQQAALLRELKPSSWKTPDLFVTYLKHLRDHRGRLMALRERRYLDEERLQTLEQALDKAEQSLTQQTFSFLAQPEALDGYRETLATLKEQVGEAENRQQLAECVGRYRELTAGLDMIQGLLSSMSGGDAIEQTRITENISSIYASINQQRSEAEIRLREQGSAEAQAQFAAQIRLFEQSLANGVGALREPDDCDQLMTRILDQLQELESQFGEFDEFLTTILEQRESAHESIEARRQQLQDERQRRVSTLTDASQRILANVERRTERFETLEELHSFFAADAMVAKVRSMVDELRNMGGNLEADDIAGRLRSSQDAAMRSVRDRSDIYESGGDVIRLGPRHRFSVNQQHLDLTLVPRQERIMLHLTGTQYYEPLEDERLTELQDYWSMLLPSESSAVYRAEYLAYRFMGELAQPGAKPVNVEDFSELQRQIANFASPRYRESYEKGIHDHDAALIVRTLWPARQSAGLLGFGPLPRALAMLFWADRIHDEEATRNLRARCLSAGILCRIMNNEDLLRALIQEVQPQLGAFLSAQQIKCSVSHISSATDFLVRQLAEEGERFPVTQYAASLVESFTTSMQQQGHYAHFQEALAVVTGNPGARWVITSHWLQAHAGQAKQEALLHYLPEAIAMLNTADRLSTSTHNVELAFNVTGLLGQHGRLEQQELTLQLDDFQERLRHHEQVVIRDWTALQERRQLILREQRERLRLEEYLPKPLNSFVRNKLITESYLPIIGDNLAKQMGTVGDTRRTDNSGLLMMISPPGYGKTTLMEYVANRLGLIFMKINCPSLGHDVTSLDPEAATHSTARAELIKLNLAFEMGNNVMLYLDDIQHTHPEFLQKFISLCDGSRRVDGIWNGRTKTYDMRGKRFCIAMAGNPYTESGDVFKVPDMLANRADVYNLGDVLSGMEEVFALSYIENAMSANTVLASLATRGMEDFYRFVDIAMGREVPSTDFEHDYSAAEREEIVAVLKNMFKAREVVLRVNQQYIASSAQADEYRTEPSFRLQGSYRNMNRLAEKMSPILSDDELEAIIDDHYVGEAQLLTQGAEENLLKLKELRGTLSEEEKQRWEAIKREFQRRQLTGGNEETGALVVRQLSLIAEGVGQWGKVRSEDG</sequence>
<name>A0AAP9T2I6_9GAMM</name>
<dbReference type="Pfam" id="PF12458">
    <property type="entry name" value="DUF3686"/>
    <property type="match status" value="1"/>
</dbReference>
<evidence type="ECO:0000313" key="6">
    <source>
        <dbReference type="Proteomes" id="UP000509761"/>
    </source>
</evidence>
<dbReference type="InterPro" id="IPR027417">
    <property type="entry name" value="P-loop_NTPase"/>
</dbReference>
<accession>A0AAP9T2I6</accession>
<reference evidence="5 6" key="1">
    <citation type="submission" date="2019-12" db="EMBL/GenBank/DDBJ databases">
        <title>Genome sequencing and assembly of endphytes of Porphyra tenera.</title>
        <authorList>
            <person name="Park J.M."/>
            <person name="Shin R."/>
            <person name="Jo S.H."/>
        </authorList>
    </citation>
    <scope>NUCLEOTIDE SEQUENCE [LARGE SCALE GENOMIC DNA]</scope>
    <source>
        <strain evidence="5 6">GPM3</strain>
    </source>
</reference>
<evidence type="ECO:0000259" key="4">
    <source>
        <dbReference type="Pfam" id="PF25472"/>
    </source>
</evidence>
<dbReference type="InterPro" id="IPR003959">
    <property type="entry name" value="ATPase_AAA_core"/>
</dbReference>
<dbReference type="EMBL" id="CP054580">
    <property type="protein sequence ID" value="QKS25491.1"/>
    <property type="molecule type" value="Genomic_DNA"/>
</dbReference>
<dbReference type="Pfam" id="PF00004">
    <property type="entry name" value="AAA"/>
    <property type="match status" value="1"/>
</dbReference>
<protein>
    <recommendedName>
        <fullName evidence="7">DNA repair protein</fullName>
    </recommendedName>
</protein>
<keyword evidence="1" id="KW-0175">Coiled coil</keyword>
<feature type="domain" description="DUF3686" evidence="3">
    <location>
        <begin position="32"/>
        <end position="479"/>
    </location>
</feature>
<evidence type="ECO:0000256" key="1">
    <source>
        <dbReference type="SAM" id="Coils"/>
    </source>
</evidence>
<organism evidence="5 6">
    <name type="scientific">Vreelandella titanicae</name>
    <dbReference type="NCBI Taxonomy" id="664683"/>
    <lineage>
        <taxon>Bacteria</taxon>
        <taxon>Pseudomonadati</taxon>
        <taxon>Pseudomonadota</taxon>
        <taxon>Gammaproteobacteria</taxon>
        <taxon>Oceanospirillales</taxon>
        <taxon>Halomonadaceae</taxon>
        <taxon>Vreelandella</taxon>
    </lineage>
</organism>
<dbReference type="InterPro" id="IPR020958">
    <property type="entry name" value="DUF3686"/>
</dbReference>
<feature type="coiled-coil region" evidence="1">
    <location>
        <begin position="602"/>
        <end position="629"/>
    </location>
</feature>
<feature type="domain" description="ATPase AAA-type core" evidence="2">
    <location>
        <begin position="1282"/>
        <end position="1356"/>
    </location>
</feature>
<feature type="coiled-coil region" evidence="1">
    <location>
        <begin position="493"/>
        <end position="534"/>
    </location>
</feature>
<evidence type="ECO:0008006" key="7">
    <source>
        <dbReference type="Google" id="ProtNLM"/>
    </source>
</evidence>
<dbReference type="Gene3D" id="3.40.50.300">
    <property type="entry name" value="P-loop containing nucleotide triphosphate hydrolases"/>
    <property type="match status" value="1"/>
</dbReference>
<dbReference type="GO" id="GO:0005524">
    <property type="term" value="F:ATP binding"/>
    <property type="evidence" value="ECO:0007669"/>
    <property type="project" value="InterPro"/>
</dbReference>
<proteinExistence type="predicted"/>
<dbReference type="Proteomes" id="UP000509761">
    <property type="component" value="Chromosome"/>
</dbReference>
<gene>
    <name evidence="5" type="ORF">FX987_03287</name>
</gene>
<dbReference type="RefSeq" id="WP_022521730.1">
    <property type="nucleotide sequence ID" value="NZ_CP054580.1"/>
</dbReference>
<dbReference type="GO" id="GO:0016887">
    <property type="term" value="F:ATP hydrolysis activity"/>
    <property type="evidence" value="ECO:0007669"/>
    <property type="project" value="InterPro"/>
</dbReference>
<dbReference type="SUPFAM" id="SSF52540">
    <property type="entry name" value="P-loop containing nucleoside triphosphate hydrolases"/>
    <property type="match status" value="1"/>
</dbReference>
<evidence type="ECO:0000259" key="3">
    <source>
        <dbReference type="Pfam" id="PF12458"/>
    </source>
</evidence>